<feature type="domain" description="PAC" evidence="18">
    <location>
        <begin position="410"/>
        <end position="461"/>
    </location>
</feature>
<comment type="similarity">
    <text evidence="3">In the N-terminal section; belongs to the phytochrome family.</text>
</comment>
<dbReference type="PROSITE" id="PS50109">
    <property type="entry name" value="HIS_KIN"/>
    <property type="match status" value="1"/>
</dbReference>
<keyword evidence="8 19" id="KW-0418">Kinase</keyword>
<evidence type="ECO:0000256" key="11">
    <source>
        <dbReference type="ARBA" id="ARBA00023136"/>
    </source>
</evidence>
<dbReference type="FunFam" id="1.10.287.130:FF:000038">
    <property type="entry name" value="Sensory transduction histidine kinase"/>
    <property type="match status" value="1"/>
</dbReference>
<evidence type="ECO:0000256" key="3">
    <source>
        <dbReference type="ARBA" id="ARBA00006402"/>
    </source>
</evidence>
<comment type="catalytic activity">
    <reaction evidence="1">
        <text>ATP + protein L-histidine = ADP + protein N-phospho-L-histidine.</text>
        <dbReference type="EC" id="2.7.13.3"/>
    </reaction>
</comment>
<evidence type="ECO:0000256" key="4">
    <source>
        <dbReference type="ARBA" id="ARBA00012438"/>
    </source>
</evidence>
<dbReference type="InterPro" id="IPR036890">
    <property type="entry name" value="HATPase_C_sf"/>
</dbReference>
<dbReference type="Gene3D" id="1.10.287.130">
    <property type="match status" value="1"/>
</dbReference>
<name>A0A6J4IVD6_9CYAN</name>
<dbReference type="Pfam" id="PF02518">
    <property type="entry name" value="HATPase_c"/>
    <property type="match status" value="1"/>
</dbReference>
<evidence type="ECO:0000256" key="1">
    <source>
        <dbReference type="ARBA" id="ARBA00000085"/>
    </source>
</evidence>
<dbReference type="PANTHER" id="PTHR43047">
    <property type="entry name" value="TWO-COMPONENT HISTIDINE PROTEIN KINASE"/>
    <property type="match status" value="1"/>
</dbReference>
<evidence type="ECO:0000256" key="13">
    <source>
        <dbReference type="ARBA" id="ARBA00074306"/>
    </source>
</evidence>
<dbReference type="GO" id="GO:0000155">
    <property type="term" value="F:phosphorelay sensor kinase activity"/>
    <property type="evidence" value="ECO:0007669"/>
    <property type="project" value="InterPro"/>
</dbReference>
<dbReference type="PROSITE" id="PS50112">
    <property type="entry name" value="PAS"/>
    <property type="match status" value="2"/>
</dbReference>
<keyword evidence="5 14" id="KW-0597">Phosphoprotein</keyword>
<dbReference type="PROSITE" id="PS50110">
    <property type="entry name" value="RESPONSE_REGULATORY"/>
    <property type="match status" value="1"/>
</dbReference>
<feature type="domain" description="Response regulatory" evidence="16">
    <location>
        <begin position="868"/>
        <end position="984"/>
    </location>
</feature>
<evidence type="ECO:0000259" key="16">
    <source>
        <dbReference type="PROSITE" id="PS50110"/>
    </source>
</evidence>
<dbReference type="Pfam" id="PF13426">
    <property type="entry name" value="PAS_9"/>
    <property type="match status" value="1"/>
</dbReference>
<dbReference type="CDD" id="cd00082">
    <property type="entry name" value="HisKA"/>
    <property type="match status" value="1"/>
</dbReference>
<evidence type="ECO:0000259" key="15">
    <source>
        <dbReference type="PROSITE" id="PS50109"/>
    </source>
</evidence>
<dbReference type="Gene3D" id="3.30.450.40">
    <property type="match status" value="1"/>
</dbReference>
<dbReference type="NCBIfam" id="TIGR00229">
    <property type="entry name" value="sensory_box"/>
    <property type="match status" value="2"/>
</dbReference>
<comment type="subcellular location">
    <subcellularLocation>
        <location evidence="2">Membrane</location>
    </subcellularLocation>
</comment>
<dbReference type="PRINTS" id="PR00344">
    <property type="entry name" value="BCTRLSENSOR"/>
</dbReference>
<dbReference type="InterPro" id="IPR004358">
    <property type="entry name" value="Sig_transdc_His_kin-like_C"/>
</dbReference>
<dbReference type="EC" id="2.7.13.3" evidence="4"/>
<dbReference type="InterPro" id="IPR036097">
    <property type="entry name" value="HisK_dim/P_sf"/>
</dbReference>
<evidence type="ECO:0000256" key="12">
    <source>
        <dbReference type="ARBA" id="ARBA00023306"/>
    </source>
</evidence>
<dbReference type="SMART" id="SM00086">
    <property type="entry name" value="PAC"/>
    <property type="match status" value="3"/>
</dbReference>
<dbReference type="Gene3D" id="3.40.50.2300">
    <property type="match status" value="1"/>
</dbReference>
<feature type="domain" description="PAC" evidence="18">
    <location>
        <begin position="536"/>
        <end position="586"/>
    </location>
</feature>
<sequence length="1111" mass="126283">MMERSQKLKEKPRNGKQAIRTRRQIEKALIQSERRFHAIFDQTFQLIGLLKTDGTLLEANQKALSFSGQTPEEMINRPFWEARWWKICPETQEHLKGAIAAAARGELVRYEVDVLDAEQVVTTIDFSLKPIRDETGKVVLLIFEGRDLSNVYHELRLRKQVKALMVGQNQILEMIAKGEKLALVLGKLVQLSEKQCPQMRCSFLLLDKNGVNMRLGAAPSLPEAYQQAIDGMRIGPYAASCGTAAYWRESVVVTDITSHPLWLDWRELALSHGLYACCSVPIFSTVGKVLGTFAMYYSEPHTPNRHEQELTEVATQLARIAIERSLAEEELLRSNAMLKAQQEAAIDGILVLDENRRVASYNQRFCELWQIPKSLLQAGEEQSLLKRLQSQLEHPQEFWDKVEYLDANPSKTSYDEFRFKDGRIFEFYSAPVLAPSGGYYGRIWYNRDITERKIKDAALRETEEKYRKLIELAGDAIIVVDAQTEIILDANQMAEKMLGRSRCEIIGLHQTEIQPQERLEQYSKIFKQHIEACGVFKTELELRHKDGTLVPMEVSATVVDVQGKRIVQGIFRDISDRKQTEKALKQAKDAAEVANRAKTEFLANMSHELRTPLNGILGYAQILQQDSRLSAKQQDQVGIIQRCGEHLLTLLNDILDLSKIEARKMELHLNDFNLTHFLENIIEMVRIRAEQKNIAFRYQRLSPLPNYVRGDDKRLRQVLINLLGNAVKFTDVGGVTFQVGYLDSRETEELEADLTVESCESPVSPSTRKIRFIVEDTGIGMAQDQLADIFLPFHQIGNHRHRFEGTGLGLAISQKLAQLMDSEIKVGSTLGQGSVFWLDLDLPEVSEQVEVSQTNQCHIIGLKEKKYKVLVVDDRWENRSVLVDLLSPLGFEVLQAIDGQDCINQALKTQPDVILLDMVMPGMDGFEATRKLRQSLTLKDITIIATSASAFDYDQEKSLLAGCNGFISKPVQAKPLLEQLRQHLGLEWVYQESRQQMPQLLGTSTQFEGCTPESRTHPFSGDVLIKALPPQSTSQDIKRATEVVVPPPQEIMTLHELAMMGDIKGIQEQALRLEQLNEEFVPFARQLEQLAKGFQEKQILEFVRKYIAENE</sequence>
<keyword evidence="6" id="KW-0808">Transferase</keyword>
<dbReference type="EMBL" id="CADCTM010000376">
    <property type="protein sequence ID" value="CAA9260584.1"/>
    <property type="molecule type" value="Genomic_DNA"/>
</dbReference>
<dbReference type="InterPro" id="IPR013656">
    <property type="entry name" value="PAS_4"/>
</dbReference>
<dbReference type="CDD" id="cd16922">
    <property type="entry name" value="HATPase_EvgS-ArcB-TorS-like"/>
    <property type="match status" value="1"/>
</dbReference>
<dbReference type="SMART" id="SM00387">
    <property type="entry name" value="HATPase_c"/>
    <property type="match status" value="1"/>
</dbReference>
<dbReference type="GO" id="GO:0005524">
    <property type="term" value="F:ATP binding"/>
    <property type="evidence" value="ECO:0007669"/>
    <property type="project" value="UniProtKB-KW"/>
</dbReference>
<dbReference type="PROSITE" id="PS50113">
    <property type="entry name" value="PAC"/>
    <property type="match status" value="2"/>
</dbReference>
<dbReference type="Gene3D" id="3.30.450.20">
    <property type="entry name" value="PAS domain"/>
    <property type="match status" value="3"/>
</dbReference>
<dbReference type="SUPFAM" id="SSF55781">
    <property type="entry name" value="GAF domain-like"/>
    <property type="match status" value="1"/>
</dbReference>
<dbReference type="PANTHER" id="PTHR43047:SF64">
    <property type="entry name" value="HISTIDINE KINASE CONTAINING CHEY-HOMOLOGOUS RECEIVER DOMAIN AND PAS DOMAIN-RELATED"/>
    <property type="match status" value="1"/>
</dbReference>
<feature type="domain" description="PAS" evidence="17">
    <location>
        <begin position="462"/>
        <end position="507"/>
    </location>
</feature>
<evidence type="ECO:0000256" key="7">
    <source>
        <dbReference type="ARBA" id="ARBA00022741"/>
    </source>
</evidence>
<protein>
    <recommendedName>
        <fullName evidence="13">Circadian input-output histidine kinase CikA</fullName>
        <ecNumber evidence="4">2.7.13.3</ecNumber>
    </recommendedName>
</protein>
<dbReference type="InterPro" id="IPR035965">
    <property type="entry name" value="PAS-like_dom_sf"/>
</dbReference>
<feature type="domain" description="PAS" evidence="17">
    <location>
        <begin position="32"/>
        <end position="106"/>
    </location>
</feature>
<dbReference type="Gene3D" id="3.30.565.10">
    <property type="entry name" value="Histidine kinase-like ATPase, C-terminal domain"/>
    <property type="match status" value="1"/>
</dbReference>
<dbReference type="Pfam" id="PF12860">
    <property type="entry name" value="PAS_7"/>
    <property type="match status" value="1"/>
</dbReference>
<dbReference type="Pfam" id="PF01590">
    <property type="entry name" value="GAF"/>
    <property type="match status" value="1"/>
</dbReference>
<dbReference type="InterPro" id="IPR011006">
    <property type="entry name" value="CheY-like_superfamily"/>
</dbReference>
<keyword evidence="9" id="KW-0067">ATP-binding</keyword>
<feature type="modified residue" description="4-aspartylphosphate" evidence="14">
    <location>
        <position position="917"/>
    </location>
</feature>
<evidence type="ECO:0000256" key="10">
    <source>
        <dbReference type="ARBA" id="ARBA00023012"/>
    </source>
</evidence>
<dbReference type="InterPro" id="IPR005467">
    <property type="entry name" value="His_kinase_dom"/>
</dbReference>
<dbReference type="GO" id="GO:0016020">
    <property type="term" value="C:membrane"/>
    <property type="evidence" value="ECO:0007669"/>
    <property type="project" value="UniProtKB-SubCell"/>
</dbReference>
<dbReference type="SMART" id="SM00091">
    <property type="entry name" value="PAS"/>
    <property type="match status" value="3"/>
</dbReference>
<dbReference type="InterPro" id="IPR003018">
    <property type="entry name" value="GAF"/>
</dbReference>
<evidence type="ECO:0000256" key="8">
    <source>
        <dbReference type="ARBA" id="ARBA00022777"/>
    </source>
</evidence>
<dbReference type="InterPro" id="IPR003594">
    <property type="entry name" value="HATPase_dom"/>
</dbReference>
<keyword evidence="12" id="KW-0131">Cell cycle</keyword>
<dbReference type="AlphaFoldDB" id="A0A6J4IVD6"/>
<keyword evidence="7" id="KW-0547">Nucleotide-binding</keyword>
<dbReference type="InterPro" id="IPR001610">
    <property type="entry name" value="PAC"/>
</dbReference>
<accession>A0A6J4IVD6</accession>
<dbReference type="InterPro" id="IPR000014">
    <property type="entry name" value="PAS"/>
</dbReference>
<dbReference type="SUPFAM" id="SSF52172">
    <property type="entry name" value="CheY-like"/>
    <property type="match status" value="1"/>
</dbReference>
<dbReference type="SUPFAM" id="SSF47384">
    <property type="entry name" value="Homodimeric domain of signal transducing histidine kinase"/>
    <property type="match status" value="1"/>
</dbReference>
<dbReference type="SMART" id="SM00388">
    <property type="entry name" value="HisKA"/>
    <property type="match status" value="1"/>
</dbReference>
<dbReference type="FunFam" id="3.30.565.10:FF:000010">
    <property type="entry name" value="Sensor histidine kinase RcsC"/>
    <property type="match status" value="1"/>
</dbReference>
<dbReference type="Pfam" id="PF00512">
    <property type="entry name" value="HisKA"/>
    <property type="match status" value="1"/>
</dbReference>
<proteinExistence type="inferred from homology"/>
<dbReference type="SMART" id="SM00448">
    <property type="entry name" value="REC"/>
    <property type="match status" value="1"/>
</dbReference>
<keyword evidence="11" id="KW-0472">Membrane</keyword>
<evidence type="ECO:0000256" key="2">
    <source>
        <dbReference type="ARBA" id="ARBA00004370"/>
    </source>
</evidence>
<evidence type="ECO:0000259" key="17">
    <source>
        <dbReference type="PROSITE" id="PS50112"/>
    </source>
</evidence>
<evidence type="ECO:0000256" key="5">
    <source>
        <dbReference type="ARBA" id="ARBA00022553"/>
    </source>
</evidence>
<keyword evidence="10" id="KW-0902">Two-component regulatory system</keyword>
<evidence type="ECO:0000313" key="19">
    <source>
        <dbReference type="EMBL" id="CAA9260584.1"/>
    </source>
</evidence>
<organism evidence="19">
    <name type="scientific">uncultured Coleofasciculus sp</name>
    <dbReference type="NCBI Taxonomy" id="1267456"/>
    <lineage>
        <taxon>Bacteria</taxon>
        <taxon>Bacillati</taxon>
        <taxon>Cyanobacteriota</taxon>
        <taxon>Cyanophyceae</taxon>
        <taxon>Coleofasciculales</taxon>
        <taxon>Coleofasciculaceae</taxon>
        <taxon>Coleofasciculus</taxon>
        <taxon>environmental samples</taxon>
    </lineage>
</organism>
<dbReference type="InterPro" id="IPR000700">
    <property type="entry name" value="PAS-assoc_C"/>
</dbReference>
<dbReference type="InterPro" id="IPR001789">
    <property type="entry name" value="Sig_transdc_resp-reg_receiver"/>
</dbReference>
<evidence type="ECO:0000256" key="6">
    <source>
        <dbReference type="ARBA" id="ARBA00022679"/>
    </source>
</evidence>
<feature type="domain" description="Histidine kinase" evidence="15">
    <location>
        <begin position="604"/>
        <end position="844"/>
    </location>
</feature>
<dbReference type="InterPro" id="IPR029016">
    <property type="entry name" value="GAF-like_dom_sf"/>
</dbReference>
<dbReference type="SUPFAM" id="SSF55785">
    <property type="entry name" value="PYP-like sensor domain (PAS domain)"/>
    <property type="match status" value="3"/>
</dbReference>
<dbReference type="CDD" id="cd00130">
    <property type="entry name" value="PAS"/>
    <property type="match status" value="2"/>
</dbReference>
<dbReference type="InterPro" id="IPR003661">
    <property type="entry name" value="HisK_dim/P_dom"/>
</dbReference>
<evidence type="ECO:0000256" key="14">
    <source>
        <dbReference type="PROSITE-ProRule" id="PRU00169"/>
    </source>
</evidence>
<dbReference type="SUPFAM" id="SSF55874">
    <property type="entry name" value="ATPase domain of HSP90 chaperone/DNA topoisomerase II/histidine kinase"/>
    <property type="match status" value="1"/>
</dbReference>
<dbReference type="Pfam" id="PF00072">
    <property type="entry name" value="Response_reg"/>
    <property type="match status" value="1"/>
</dbReference>
<dbReference type="SMART" id="SM00065">
    <property type="entry name" value="GAF"/>
    <property type="match status" value="1"/>
</dbReference>
<evidence type="ECO:0000259" key="18">
    <source>
        <dbReference type="PROSITE" id="PS50113"/>
    </source>
</evidence>
<gene>
    <name evidence="19" type="ORF">AVDCRST_MAG92-2443</name>
</gene>
<dbReference type="Pfam" id="PF08448">
    <property type="entry name" value="PAS_4"/>
    <property type="match status" value="1"/>
</dbReference>
<evidence type="ECO:0000256" key="9">
    <source>
        <dbReference type="ARBA" id="ARBA00022840"/>
    </source>
</evidence>
<reference evidence="19" key="1">
    <citation type="submission" date="2020-02" db="EMBL/GenBank/DDBJ databases">
        <authorList>
            <person name="Meier V. D."/>
        </authorList>
    </citation>
    <scope>NUCLEOTIDE SEQUENCE</scope>
    <source>
        <strain evidence="19">AVDCRST_MAG92</strain>
    </source>
</reference>